<feature type="domain" description="RagB/SusD" evidence="6">
    <location>
        <begin position="333"/>
        <end position="463"/>
    </location>
</feature>
<proteinExistence type="inferred from homology"/>
<evidence type="ECO:0000256" key="3">
    <source>
        <dbReference type="ARBA" id="ARBA00022729"/>
    </source>
</evidence>
<dbReference type="InterPro" id="IPR033985">
    <property type="entry name" value="SusD-like_N"/>
</dbReference>
<organism evidence="8 9">
    <name type="scientific">Kaistella treverensis</name>
    <dbReference type="NCBI Taxonomy" id="631455"/>
    <lineage>
        <taxon>Bacteria</taxon>
        <taxon>Pseudomonadati</taxon>
        <taxon>Bacteroidota</taxon>
        <taxon>Flavobacteriia</taxon>
        <taxon>Flavobacteriales</taxon>
        <taxon>Weeksellaceae</taxon>
        <taxon>Chryseobacterium group</taxon>
        <taxon>Kaistella</taxon>
    </lineage>
</organism>
<comment type="subcellular location">
    <subcellularLocation>
        <location evidence="1">Cell outer membrane</location>
    </subcellularLocation>
</comment>
<evidence type="ECO:0000256" key="5">
    <source>
        <dbReference type="ARBA" id="ARBA00023237"/>
    </source>
</evidence>
<dbReference type="Gene3D" id="1.25.40.900">
    <property type="match status" value="1"/>
</dbReference>
<dbReference type="SUPFAM" id="SSF48452">
    <property type="entry name" value="TPR-like"/>
    <property type="match status" value="1"/>
</dbReference>
<evidence type="ECO:0000256" key="4">
    <source>
        <dbReference type="ARBA" id="ARBA00023136"/>
    </source>
</evidence>
<evidence type="ECO:0000313" key="8">
    <source>
        <dbReference type="EMBL" id="SFI93962.1"/>
    </source>
</evidence>
<dbReference type="Pfam" id="PF07980">
    <property type="entry name" value="SusD_RagB"/>
    <property type="match status" value="1"/>
</dbReference>
<dbReference type="EMBL" id="FORQ01000002">
    <property type="protein sequence ID" value="SFI93962.1"/>
    <property type="molecule type" value="Genomic_DNA"/>
</dbReference>
<feature type="domain" description="SusD-like N-terminal" evidence="7">
    <location>
        <begin position="36"/>
        <end position="234"/>
    </location>
</feature>
<protein>
    <submittedName>
        <fullName evidence="8">RagB/SusD domain-containing protein</fullName>
    </submittedName>
</protein>
<accession>A0A1I3MAM9</accession>
<keyword evidence="3" id="KW-0732">Signal</keyword>
<evidence type="ECO:0000256" key="1">
    <source>
        <dbReference type="ARBA" id="ARBA00004442"/>
    </source>
</evidence>
<dbReference type="InterPro" id="IPR011990">
    <property type="entry name" value="TPR-like_helical_dom_sf"/>
</dbReference>
<dbReference type="AlphaFoldDB" id="A0A1I3MAM9"/>
<evidence type="ECO:0000259" key="7">
    <source>
        <dbReference type="Pfam" id="PF14322"/>
    </source>
</evidence>
<dbReference type="InterPro" id="IPR012944">
    <property type="entry name" value="SusD_RagB_dom"/>
</dbReference>
<keyword evidence="4" id="KW-0472">Membrane</keyword>
<evidence type="ECO:0000259" key="6">
    <source>
        <dbReference type="Pfam" id="PF07980"/>
    </source>
</evidence>
<sequence>MRKTIYLALALAFSAPMINSCRDESLDPTLQQSKDLATSINTLEDLTAVLNAGYNRMSQAAYYGRDYIIFGEVRTDNAFSNANSNRFVTPAAMKMTPNDAYAADTWAQIYAVIGSANIAINKDAATITEGTPAEINQIKGEALIMRALAHFDLVKLYGQQHVNGGGMTALGVPYVTTFRDPANLLPKRNTVQEVYTFALKDLNDALAIMSPTLNRNSHYFSTHAADAIKARMALYFKDYKLAEESALKVIESGKYKVATASAFPATFNTDNTSNQIFSIAASETDNMGINGLANIYQKSSYGDVAALKDIFDQFAEGDVRKTMITNDGKFYRNSGKYPSRDPYKDDIPVIRYEEVVLTYAEALFRNGKTAEALVYLNMIPANRGAALYTEATLSNILLERRKELAFEGFRFDDLARTGRDIPKVDISQTFGPTSVPYGSYNYAFPIPNTERGANSNVEQNNGYQ</sequence>
<dbReference type="Gene3D" id="1.25.40.390">
    <property type="match status" value="1"/>
</dbReference>
<dbReference type="Pfam" id="PF14322">
    <property type="entry name" value="SusD-like_3"/>
    <property type="match status" value="1"/>
</dbReference>
<dbReference type="GO" id="GO:0009279">
    <property type="term" value="C:cell outer membrane"/>
    <property type="evidence" value="ECO:0007669"/>
    <property type="project" value="UniProtKB-SubCell"/>
</dbReference>
<name>A0A1I3MAM9_9FLAO</name>
<dbReference type="Gene3D" id="2.20.20.130">
    <property type="match status" value="1"/>
</dbReference>
<keyword evidence="9" id="KW-1185">Reference proteome</keyword>
<dbReference type="RefSeq" id="WP_089819877.1">
    <property type="nucleotide sequence ID" value="NZ_FORQ01000002.1"/>
</dbReference>
<gene>
    <name evidence="8" type="ORF">SAMN05421638_1628</name>
</gene>
<evidence type="ECO:0000313" key="9">
    <source>
        <dbReference type="Proteomes" id="UP000242560"/>
    </source>
</evidence>
<comment type="similarity">
    <text evidence="2">Belongs to the SusD family.</text>
</comment>
<reference evidence="9" key="1">
    <citation type="submission" date="2016-10" db="EMBL/GenBank/DDBJ databases">
        <authorList>
            <person name="Varghese N."/>
            <person name="Submissions S."/>
        </authorList>
    </citation>
    <scope>NUCLEOTIDE SEQUENCE [LARGE SCALE GENOMIC DNA]</scope>
    <source>
        <strain evidence="9">DSM 22251</strain>
    </source>
</reference>
<evidence type="ECO:0000256" key="2">
    <source>
        <dbReference type="ARBA" id="ARBA00006275"/>
    </source>
</evidence>
<keyword evidence="5" id="KW-0998">Cell outer membrane</keyword>
<dbReference type="Proteomes" id="UP000242560">
    <property type="component" value="Unassembled WGS sequence"/>
</dbReference>
<dbReference type="CDD" id="cd08977">
    <property type="entry name" value="SusD"/>
    <property type="match status" value="1"/>
</dbReference>